<accession>A0A6P8IMU8</accession>
<evidence type="ECO:0000313" key="2">
    <source>
        <dbReference type="Proteomes" id="UP000515163"/>
    </source>
</evidence>
<proteinExistence type="predicted"/>
<keyword evidence="1" id="KW-0732">Signal</keyword>
<dbReference type="AlphaFoldDB" id="A0A6P8IMU8"/>
<dbReference type="GeneID" id="116302906"/>
<organism evidence="2 3">
    <name type="scientific">Actinia tenebrosa</name>
    <name type="common">Australian red waratah sea anemone</name>
    <dbReference type="NCBI Taxonomy" id="6105"/>
    <lineage>
        <taxon>Eukaryota</taxon>
        <taxon>Metazoa</taxon>
        <taxon>Cnidaria</taxon>
        <taxon>Anthozoa</taxon>
        <taxon>Hexacorallia</taxon>
        <taxon>Actiniaria</taxon>
        <taxon>Actiniidae</taxon>
        <taxon>Actinia</taxon>
    </lineage>
</organism>
<sequence>MIGKKCLIFFVLLVFLETALKIEAAASVSVANNYLNLRGNAHIQFLEPQERVWAGLSNGRRYPVIHSGDRIALRVMYSSYSTRWIRCYSSYCYYSSCPGDKIMPSTKWSSCTYEQFYIRGVNKNDGQTILSGDYVTLAPYKRGATCRLRCFSSTSTKCNSATCVSESYFKGNNAFVYSFLTFQIFSRNSVDGQDPIQYGDTVGFRYPYYNPSYWLYFSGSYLYARSCSSNTKTSCAYKGNLFGFQIFKPL</sequence>
<feature type="chain" id="PRO_5028477260" evidence="1">
    <location>
        <begin position="22"/>
        <end position="250"/>
    </location>
</feature>
<evidence type="ECO:0000256" key="1">
    <source>
        <dbReference type="SAM" id="SignalP"/>
    </source>
</evidence>
<dbReference type="Proteomes" id="UP000515163">
    <property type="component" value="Unplaced"/>
</dbReference>
<gene>
    <name evidence="3" type="primary">LOC116302906</name>
</gene>
<feature type="signal peptide" evidence="1">
    <location>
        <begin position="1"/>
        <end position="21"/>
    </location>
</feature>
<name>A0A6P8IMU8_ACTTE</name>
<evidence type="ECO:0000313" key="3">
    <source>
        <dbReference type="RefSeq" id="XP_031568174.1"/>
    </source>
</evidence>
<dbReference type="KEGG" id="aten:116302906"/>
<dbReference type="OrthoDB" id="5970475at2759"/>
<reference evidence="3" key="1">
    <citation type="submission" date="2025-08" db="UniProtKB">
        <authorList>
            <consortium name="RefSeq"/>
        </authorList>
    </citation>
    <scope>IDENTIFICATION</scope>
</reference>
<dbReference type="InParanoid" id="A0A6P8IMU8"/>
<keyword evidence="2" id="KW-1185">Reference proteome</keyword>
<protein>
    <submittedName>
        <fullName evidence="3">Uncharacterized protein LOC116302906 isoform X1</fullName>
    </submittedName>
</protein>
<dbReference type="RefSeq" id="XP_031568174.1">
    <property type="nucleotide sequence ID" value="XM_031712314.1"/>
</dbReference>